<name>A0A3P7II61_STRVU</name>
<organism evidence="6 7">
    <name type="scientific">Strongylus vulgaris</name>
    <name type="common">Blood worm</name>
    <dbReference type="NCBI Taxonomy" id="40348"/>
    <lineage>
        <taxon>Eukaryota</taxon>
        <taxon>Metazoa</taxon>
        <taxon>Ecdysozoa</taxon>
        <taxon>Nematoda</taxon>
        <taxon>Chromadorea</taxon>
        <taxon>Rhabditida</taxon>
        <taxon>Rhabditina</taxon>
        <taxon>Rhabditomorpha</taxon>
        <taxon>Strongyloidea</taxon>
        <taxon>Strongylidae</taxon>
        <taxon>Strongylus</taxon>
    </lineage>
</organism>
<sequence length="66" mass="7558">MYETRVPILLGSEEDIEAMEQLAHNAQNLMLAVKDTVRAAEAASIKIKTNSGLRLRWIRKPMWSNF</sequence>
<comment type="similarity">
    <text evidence="2">Belongs to the vinculin/alpha-catenin family.</text>
</comment>
<keyword evidence="5" id="KW-0009">Actin-binding</keyword>
<dbReference type="InterPro" id="IPR006077">
    <property type="entry name" value="Vinculin/catenin"/>
</dbReference>
<comment type="subcellular location">
    <subcellularLocation>
        <location evidence="1">Cytoplasm</location>
    </subcellularLocation>
</comment>
<evidence type="ECO:0000256" key="3">
    <source>
        <dbReference type="ARBA" id="ARBA00014125"/>
    </source>
</evidence>
<dbReference type="GO" id="GO:0071944">
    <property type="term" value="C:cell periphery"/>
    <property type="evidence" value="ECO:0007669"/>
    <property type="project" value="UniProtKB-ARBA"/>
</dbReference>
<keyword evidence="7" id="KW-1185">Reference proteome</keyword>
<dbReference type="Gene3D" id="1.20.120.230">
    <property type="entry name" value="Alpha-catenin/vinculin-like"/>
    <property type="match status" value="1"/>
</dbReference>
<gene>
    <name evidence="6" type="ORF">SVUK_LOCUS4274</name>
</gene>
<dbReference type="PANTHER" id="PTHR46180">
    <property type="entry name" value="VINCULIN"/>
    <property type="match status" value="1"/>
</dbReference>
<evidence type="ECO:0000256" key="1">
    <source>
        <dbReference type="ARBA" id="ARBA00004496"/>
    </source>
</evidence>
<evidence type="ECO:0000256" key="2">
    <source>
        <dbReference type="ARBA" id="ARBA00008376"/>
    </source>
</evidence>
<accession>A0A3P7II61</accession>
<keyword evidence="4" id="KW-0963">Cytoplasm</keyword>
<dbReference type="GO" id="GO:0005737">
    <property type="term" value="C:cytoplasm"/>
    <property type="evidence" value="ECO:0007669"/>
    <property type="project" value="UniProtKB-SubCell"/>
</dbReference>
<protein>
    <recommendedName>
        <fullName evidence="3">Vinculin</fullName>
    </recommendedName>
</protein>
<evidence type="ECO:0000256" key="5">
    <source>
        <dbReference type="ARBA" id="ARBA00023203"/>
    </source>
</evidence>
<dbReference type="SUPFAM" id="SSF47220">
    <property type="entry name" value="alpha-catenin/vinculin-like"/>
    <property type="match status" value="1"/>
</dbReference>
<dbReference type="OrthoDB" id="29742at2759"/>
<dbReference type="Pfam" id="PF01044">
    <property type="entry name" value="Vinculin"/>
    <property type="match status" value="1"/>
</dbReference>
<evidence type="ECO:0000313" key="7">
    <source>
        <dbReference type="Proteomes" id="UP000270094"/>
    </source>
</evidence>
<dbReference type="InterPro" id="IPR017997">
    <property type="entry name" value="Vinculin"/>
</dbReference>
<evidence type="ECO:0000256" key="4">
    <source>
        <dbReference type="ARBA" id="ARBA00022490"/>
    </source>
</evidence>
<dbReference type="GO" id="GO:0051015">
    <property type="term" value="F:actin filament binding"/>
    <property type="evidence" value="ECO:0007669"/>
    <property type="project" value="InterPro"/>
</dbReference>
<dbReference type="AlphaFoldDB" id="A0A3P7II61"/>
<evidence type="ECO:0000313" key="6">
    <source>
        <dbReference type="EMBL" id="VDM69276.1"/>
    </source>
</evidence>
<reference evidence="6 7" key="1">
    <citation type="submission" date="2018-11" db="EMBL/GenBank/DDBJ databases">
        <authorList>
            <consortium name="Pathogen Informatics"/>
        </authorList>
    </citation>
    <scope>NUCLEOTIDE SEQUENCE [LARGE SCALE GENOMIC DNA]</scope>
</reference>
<dbReference type="EMBL" id="UYYB01011672">
    <property type="protein sequence ID" value="VDM69276.1"/>
    <property type="molecule type" value="Genomic_DNA"/>
</dbReference>
<dbReference type="GO" id="GO:0007155">
    <property type="term" value="P:cell adhesion"/>
    <property type="evidence" value="ECO:0007669"/>
    <property type="project" value="InterPro"/>
</dbReference>
<dbReference type="Proteomes" id="UP000270094">
    <property type="component" value="Unassembled WGS sequence"/>
</dbReference>
<proteinExistence type="inferred from homology"/>
<dbReference type="InterPro" id="IPR036723">
    <property type="entry name" value="Alpha-catenin/vinculin-like_sf"/>
</dbReference>